<name>A0A1T4Y0H8_9CLOT</name>
<dbReference type="AlphaFoldDB" id="A0A1T4Y0H8"/>
<dbReference type="EMBL" id="FUYH01000018">
    <property type="protein sequence ID" value="SKA95309.1"/>
    <property type="molecule type" value="Genomic_DNA"/>
</dbReference>
<feature type="transmembrane region" description="Helical" evidence="1">
    <location>
        <begin position="51"/>
        <end position="75"/>
    </location>
</feature>
<feature type="transmembrane region" description="Helical" evidence="1">
    <location>
        <begin position="96"/>
        <end position="114"/>
    </location>
</feature>
<organism evidence="3 4">
    <name type="scientific">Caloramator quimbayensis</name>
    <dbReference type="NCBI Taxonomy" id="1147123"/>
    <lineage>
        <taxon>Bacteria</taxon>
        <taxon>Bacillati</taxon>
        <taxon>Bacillota</taxon>
        <taxon>Clostridia</taxon>
        <taxon>Eubacteriales</taxon>
        <taxon>Clostridiaceae</taxon>
        <taxon>Caloramator</taxon>
    </lineage>
</organism>
<dbReference type="PANTHER" id="PTHR45138">
    <property type="entry name" value="REGULATORY COMPONENTS OF SENSORY TRANSDUCTION SYSTEM"/>
    <property type="match status" value="1"/>
</dbReference>
<evidence type="ECO:0000313" key="3">
    <source>
        <dbReference type="EMBL" id="SKA95309.1"/>
    </source>
</evidence>
<dbReference type="PROSITE" id="PS50887">
    <property type="entry name" value="GGDEF"/>
    <property type="match status" value="1"/>
</dbReference>
<reference evidence="4" key="1">
    <citation type="submission" date="2017-02" db="EMBL/GenBank/DDBJ databases">
        <authorList>
            <person name="Varghese N."/>
            <person name="Submissions S."/>
        </authorList>
    </citation>
    <scope>NUCLEOTIDE SEQUENCE [LARGE SCALE GENOMIC DNA]</scope>
    <source>
        <strain evidence="4">USBA 833</strain>
    </source>
</reference>
<dbReference type="InterPro" id="IPR050469">
    <property type="entry name" value="Diguanylate_Cyclase"/>
</dbReference>
<dbReference type="Pfam" id="PF00990">
    <property type="entry name" value="GGDEF"/>
    <property type="match status" value="1"/>
</dbReference>
<evidence type="ECO:0000313" key="4">
    <source>
        <dbReference type="Proteomes" id="UP000190105"/>
    </source>
</evidence>
<keyword evidence="1" id="KW-0812">Transmembrane</keyword>
<evidence type="ECO:0000256" key="1">
    <source>
        <dbReference type="SAM" id="Phobius"/>
    </source>
</evidence>
<evidence type="ECO:0000259" key="2">
    <source>
        <dbReference type="PROSITE" id="PS50887"/>
    </source>
</evidence>
<dbReference type="GO" id="GO:0052621">
    <property type="term" value="F:diguanylate cyclase activity"/>
    <property type="evidence" value="ECO:0007669"/>
    <property type="project" value="TreeGrafter"/>
</dbReference>
<dbReference type="SUPFAM" id="SSF55073">
    <property type="entry name" value="Nucleotide cyclase"/>
    <property type="match status" value="1"/>
</dbReference>
<sequence>MQFFSLYFPVKIGKYLISTYYFLTIINQRAYRPKNFQVRNLCYFLNFTYDYKILNIILISIGFVGIFLLINLTIIKIDISIEEGKYYRFDKDSSEFLIINLIVSILLTALLCIVHEASGIIGTALVLFNILITHYCLYIYRKLFDRNEAIKSLLKVTCDIVKYGDFRDKCKHLLVSLNELIPYTLCAIYTFDINNDNISYPVAYNSKDIIDIGDLGFNLTEDSITLKIVRQGKIYVCKDIKKDKKVRIEGRLLEIVNSMVLVPIVIGENVEGLILIGGDQELLDFTYKGIEDILSILSNQMALAIENDIFYRGIKNKAEVDSLTKLYNRRVFNREIEKLIKTNTNFSLVIYDIDNFKQINDTYGHLIGDEVLERISGVILKSIRKTDVACRYGGEEIVIIFKDLGKEDALIISERIRQSIESTIIHSGAADISVTVSGGVASFPEDGPHKEDIVGNADKVLYSECKLKGKNKVFAYGRTEKYALYN</sequence>
<keyword evidence="1" id="KW-0472">Membrane</keyword>
<dbReference type="InterPro" id="IPR029787">
    <property type="entry name" value="Nucleotide_cyclase"/>
</dbReference>
<dbReference type="Gene3D" id="3.30.70.270">
    <property type="match status" value="1"/>
</dbReference>
<dbReference type="SMART" id="SM00267">
    <property type="entry name" value="GGDEF"/>
    <property type="match status" value="1"/>
</dbReference>
<dbReference type="CDD" id="cd01949">
    <property type="entry name" value="GGDEF"/>
    <property type="match status" value="1"/>
</dbReference>
<dbReference type="Proteomes" id="UP000190105">
    <property type="component" value="Unassembled WGS sequence"/>
</dbReference>
<feature type="domain" description="GGDEF" evidence="2">
    <location>
        <begin position="344"/>
        <end position="478"/>
    </location>
</feature>
<feature type="transmembrane region" description="Helical" evidence="1">
    <location>
        <begin position="12"/>
        <end position="31"/>
    </location>
</feature>
<protein>
    <submittedName>
        <fullName evidence="3">Diguanylate cyclase with GAF sensor</fullName>
    </submittedName>
</protein>
<dbReference type="InterPro" id="IPR000160">
    <property type="entry name" value="GGDEF_dom"/>
</dbReference>
<gene>
    <name evidence="3" type="ORF">SAMN05443428_1182</name>
</gene>
<dbReference type="FunFam" id="3.30.70.270:FF:000001">
    <property type="entry name" value="Diguanylate cyclase domain protein"/>
    <property type="match status" value="1"/>
</dbReference>
<dbReference type="InterPro" id="IPR029016">
    <property type="entry name" value="GAF-like_dom_sf"/>
</dbReference>
<dbReference type="STRING" id="1147123.SAMN05443428_1182"/>
<dbReference type="OrthoDB" id="9805474at2"/>
<keyword evidence="4" id="KW-1185">Reference proteome</keyword>
<dbReference type="NCBIfam" id="TIGR00254">
    <property type="entry name" value="GGDEF"/>
    <property type="match status" value="1"/>
</dbReference>
<accession>A0A1T4Y0H8</accession>
<dbReference type="Gene3D" id="3.30.450.40">
    <property type="match status" value="1"/>
</dbReference>
<dbReference type="SUPFAM" id="SSF55781">
    <property type="entry name" value="GAF domain-like"/>
    <property type="match status" value="1"/>
</dbReference>
<dbReference type="PANTHER" id="PTHR45138:SF9">
    <property type="entry name" value="DIGUANYLATE CYCLASE DGCM-RELATED"/>
    <property type="match status" value="1"/>
</dbReference>
<keyword evidence="1" id="KW-1133">Transmembrane helix</keyword>
<proteinExistence type="predicted"/>
<dbReference type="InterPro" id="IPR043128">
    <property type="entry name" value="Rev_trsase/Diguanyl_cyclase"/>
</dbReference>
<feature type="transmembrane region" description="Helical" evidence="1">
    <location>
        <begin position="120"/>
        <end position="140"/>
    </location>
</feature>